<gene>
    <name evidence="2" type="ORF">SDC9_111076</name>
</gene>
<evidence type="ECO:0000256" key="1">
    <source>
        <dbReference type="SAM" id="Phobius"/>
    </source>
</evidence>
<evidence type="ECO:0000313" key="2">
    <source>
        <dbReference type="EMBL" id="MPM64190.1"/>
    </source>
</evidence>
<organism evidence="2">
    <name type="scientific">bioreactor metagenome</name>
    <dbReference type="NCBI Taxonomy" id="1076179"/>
    <lineage>
        <taxon>unclassified sequences</taxon>
        <taxon>metagenomes</taxon>
        <taxon>ecological metagenomes</taxon>
    </lineage>
</organism>
<reference evidence="2" key="1">
    <citation type="submission" date="2019-08" db="EMBL/GenBank/DDBJ databases">
        <authorList>
            <person name="Kucharzyk K."/>
            <person name="Murdoch R.W."/>
            <person name="Higgins S."/>
            <person name="Loffler F."/>
        </authorList>
    </citation>
    <scope>NUCLEOTIDE SEQUENCE</scope>
</reference>
<dbReference type="EMBL" id="VSSQ01019816">
    <property type="protein sequence ID" value="MPM64190.1"/>
    <property type="molecule type" value="Genomic_DNA"/>
</dbReference>
<comment type="caution">
    <text evidence="2">The sequence shown here is derived from an EMBL/GenBank/DDBJ whole genome shotgun (WGS) entry which is preliminary data.</text>
</comment>
<accession>A0A645BFG6</accession>
<name>A0A645BFG6_9ZZZZ</name>
<keyword evidence="1" id="KW-0812">Transmembrane</keyword>
<proteinExistence type="predicted"/>
<feature type="transmembrane region" description="Helical" evidence="1">
    <location>
        <begin position="23"/>
        <end position="48"/>
    </location>
</feature>
<keyword evidence="1" id="KW-1133">Transmembrane helix</keyword>
<dbReference type="AlphaFoldDB" id="A0A645BFG6"/>
<sequence>MRNGSGQVDVAHTFAAHLGSRDLHAAAVADLALITDLLILAAVALPVLCRSKNLFAEEAVPLGLQGTVVDGLGFFHFAV</sequence>
<protein>
    <submittedName>
        <fullName evidence="2">Uncharacterized protein</fullName>
    </submittedName>
</protein>
<keyword evidence="1" id="KW-0472">Membrane</keyword>